<protein>
    <submittedName>
        <fullName evidence="3">YjbF family lipoprotein</fullName>
    </submittedName>
</protein>
<dbReference type="OrthoDB" id="5591889at2"/>
<keyword evidence="3" id="KW-0449">Lipoprotein</keyword>
<dbReference type="KEGG" id="aal:EP13_00265"/>
<proteinExistence type="predicted"/>
<gene>
    <name evidence="3" type="ORF">DCW74_15530</name>
    <name evidence="4" type="ORF">DEB45_07785</name>
    <name evidence="2" type="ORF">EP13_00265</name>
</gene>
<evidence type="ECO:0000313" key="5">
    <source>
        <dbReference type="Proteomes" id="UP000056090"/>
    </source>
</evidence>
<organism evidence="2 5">
    <name type="scientific">Alteromonas australica</name>
    <dbReference type="NCBI Taxonomy" id="589873"/>
    <lineage>
        <taxon>Bacteria</taxon>
        <taxon>Pseudomonadati</taxon>
        <taxon>Pseudomonadota</taxon>
        <taxon>Gammaproteobacteria</taxon>
        <taxon>Alteromonadales</taxon>
        <taxon>Alteromonadaceae</taxon>
        <taxon>Alteromonas/Salinimonas group</taxon>
        <taxon>Alteromonas</taxon>
    </lineage>
</organism>
<dbReference type="GeneID" id="78253380"/>
<dbReference type="Proteomes" id="UP000056090">
    <property type="component" value="Chromosome"/>
</dbReference>
<dbReference type="Gene3D" id="2.40.360.10">
    <property type="entry name" value="YmcC-like"/>
    <property type="match status" value="1"/>
</dbReference>
<dbReference type="STRING" id="589873.EP12_00275"/>
<dbReference type="AlphaFoldDB" id="A0A075NUP8"/>
<dbReference type="EMBL" id="CP008849">
    <property type="protein sequence ID" value="AIF97246.1"/>
    <property type="molecule type" value="Genomic_DNA"/>
</dbReference>
<reference evidence="6 7" key="2">
    <citation type="journal article" date="2018" name="Nat. Biotechnol.">
        <title>A standardized bacterial taxonomy based on genome phylogeny substantially revises the tree of life.</title>
        <authorList>
            <person name="Parks D.H."/>
            <person name="Chuvochina M."/>
            <person name="Waite D.W."/>
            <person name="Rinke C."/>
            <person name="Skarshewski A."/>
            <person name="Chaumeil P.A."/>
            <person name="Hugenholtz P."/>
        </authorList>
    </citation>
    <scope>NUCLEOTIDE SEQUENCE [LARGE SCALE GENOMIC DNA]</scope>
    <source>
        <strain evidence="4">UBA11621</strain>
        <strain evidence="3">UBA11978</strain>
    </source>
</reference>
<sequence length="230" mass="26049">MKNKHFLLIVSLMSLLMTGCSSTTQSYIKTIRLALKDRSVNYTLDEIANNKGDLMQIKAGERDQASLGLAFIDGDKHRWVSGDGVVFTLHHGVIVQTEGLDRDLYYTGNLLRNPLSGKDRLAYEWDRKVDIEGTGFGLPVFSTWRIEGEETKDYLGFSIRVLKLSEQVSFPDSTPFIETGLEWENTYYLDATTKELLASKQKFSPQGDVYDMVYLSRVVRLMKSKGVIAQ</sequence>
<evidence type="ECO:0000313" key="3">
    <source>
        <dbReference type="EMBL" id="HAW77135.1"/>
    </source>
</evidence>
<evidence type="ECO:0000256" key="1">
    <source>
        <dbReference type="SAM" id="SignalP"/>
    </source>
</evidence>
<keyword evidence="5" id="KW-1185">Reference proteome</keyword>
<dbReference type="Proteomes" id="UP000264779">
    <property type="component" value="Unassembled WGS sequence"/>
</dbReference>
<evidence type="ECO:0000313" key="6">
    <source>
        <dbReference type="Proteomes" id="UP000263517"/>
    </source>
</evidence>
<evidence type="ECO:0000313" key="4">
    <source>
        <dbReference type="EMBL" id="HBU51146.1"/>
    </source>
</evidence>
<feature type="chain" id="PRO_5035983868" evidence="1">
    <location>
        <begin position="27"/>
        <end position="230"/>
    </location>
</feature>
<dbReference type="PROSITE" id="PS51257">
    <property type="entry name" value="PROKAR_LIPOPROTEIN"/>
    <property type="match status" value="1"/>
</dbReference>
<dbReference type="RefSeq" id="WP_044055439.1">
    <property type="nucleotide sequence ID" value="NZ_CAJXAX010000010.1"/>
</dbReference>
<accession>A0A075NUP8</accession>
<dbReference type="KEGG" id="aaus:EP12_00275"/>
<dbReference type="Pfam" id="PF11102">
    <property type="entry name" value="YjbF"/>
    <property type="match status" value="1"/>
</dbReference>
<dbReference type="Proteomes" id="UP000263517">
    <property type="component" value="Unassembled WGS sequence"/>
</dbReference>
<dbReference type="PATRIC" id="fig|589873.4.peg.55"/>
<keyword evidence="1" id="KW-0732">Signal</keyword>
<reference evidence="2 5" key="1">
    <citation type="submission" date="2014-06" db="EMBL/GenBank/DDBJ databases">
        <title>Genomes of Alteromonas australica, a world apart.</title>
        <authorList>
            <person name="Gonzaga A."/>
            <person name="Lopez-Perez M."/>
            <person name="Rodriguez-Valera F."/>
        </authorList>
    </citation>
    <scope>NUCLEOTIDE SEQUENCE [LARGE SCALE GENOMIC DNA]</scope>
    <source>
        <strain evidence="2 5">H 17</strain>
    </source>
</reference>
<dbReference type="EMBL" id="DONK01000115">
    <property type="protein sequence ID" value="HBU51146.1"/>
    <property type="molecule type" value="Genomic_DNA"/>
</dbReference>
<dbReference type="eggNOG" id="ENOG502ZAMG">
    <property type="taxonomic scope" value="Bacteria"/>
</dbReference>
<dbReference type="EMBL" id="DNAN01000547">
    <property type="protein sequence ID" value="HAW77135.1"/>
    <property type="molecule type" value="Genomic_DNA"/>
</dbReference>
<evidence type="ECO:0000313" key="2">
    <source>
        <dbReference type="EMBL" id="AIF97246.1"/>
    </source>
</evidence>
<feature type="signal peptide" evidence="1">
    <location>
        <begin position="1"/>
        <end position="26"/>
    </location>
</feature>
<dbReference type="InterPro" id="IPR021308">
    <property type="entry name" value="GfcB"/>
</dbReference>
<dbReference type="SUPFAM" id="SSF159270">
    <property type="entry name" value="YmcC-like"/>
    <property type="match status" value="1"/>
</dbReference>
<dbReference type="InterPro" id="IPR023373">
    <property type="entry name" value="YmcC_sf"/>
</dbReference>
<name>A0A075NUP8_9ALTE</name>
<evidence type="ECO:0000313" key="7">
    <source>
        <dbReference type="Proteomes" id="UP000264779"/>
    </source>
</evidence>